<evidence type="ECO:0000313" key="4">
    <source>
        <dbReference type="Proteomes" id="UP000475037"/>
    </source>
</evidence>
<dbReference type="GO" id="GO:0005634">
    <property type="term" value="C:nucleus"/>
    <property type="evidence" value="ECO:0007669"/>
    <property type="project" value="TreeGrafter"/>
</dbReference>
<organism evidence="3 4">
    <name type="scientific">Crocuta crocuta</name>
    <name type="common">Spotted hyena</name>
    <dbReference type="NCBI Taxonomy" id="9678"/>
    <lineage>
        <taxon>Eukaryota</taxon>
        <taxon>Metazoa</taxon>
        <taxon>Chordata</taxon>
        <taxon>Craniata</taxon>
        <taxon>Vertebrata</taxon>
        <taxon>Euteleostomi</taxon>
        <taxon>Mammalia</taxon>
        <taxon>Eutheria</taxon>
        <taxon>Laurasiatheria</taxon>
        <taxon>Carnivora</taxon>
        <taxon>Feliformia</taxon>
        <taxon>Hyaenidae</taxon>
        <taxon>Crocuta</taxon>
    </lineage>
</organism>
<feature type="non-terminal residue" evidence="3">
    <location>
        <position position="1"/>
    </location>
</feature>
<evidence type="ECO:0000256" key="1">
    <source>
        <dbReference type="SAM" id="MobiDB-lite"/>
    </source>
</evidence>
<dbReference type="Gene3D" id="1.10.10.1200">
    <property type="entry name" value="MAGE homology domain, winged helix WH1 motif"/>
    <property type="match status" value="1"/>
</dbReference>
<sequence length="328" mass="35704">MPLQREGWMLEEDPEEAEGLLDAQLSGAEDGKETPSPSSSSLSSSSLSSSSSFLLVIPVEEGSAAGSLSPPQSPQSYCPSPADMAGAPESQSDEEPSNPDEEESSSWGDPAVAEPLLQDALDMKVIDLVAFLLVKYRTKQPTTQAEMLTVVSQDVQDQFPVIFRQACQYLLLVFGVDVKEVDPGEHSYVLDTILGLTCDGMLSGKQGMPTTSLLVVVLGVILLEDDRAPEEEVWKELSLMGVCAGREHIFYGEPRELLTEVWVQEGYLEYRQVPGSEPARYEFLWGPRAHAETSSVHVLQHILMVNSRLSGASLSLCHEAASNEEECV</sequence>
<feature type="compositionally biased region" description="Acidic residues" evidence="1">
    <location>
        <begin position="9"/>
        <end position="19"/>
    </location>
</feature>
<dbReference type="InterPro" id="IPR002190">
    <property type="entry name" value="MHD_dom"/>
</dbReference>
<feature type="compositionally biased region" description="Low complexity" evidence="1">
    <location>
        <begin position="35"/>
        <end position="49"/>
    </location>
</feature>
<dbReference type="InterPro" id="IPR037445">
    <property type="entry name" value="MAGE"/>
</dbReference>
<dbReference type="Pfam" id="PF01454">
    <property type="entry name" value="MAGE"/>
    <property type="match status" value="1"/>
</dbReference>
<feature type="region of interest" description="Disordered" evidence="1">
    <location>
        <begin position="63"/>
        <end position="109"/>
    </location>
</feature>
<dbReference type="FunFam" id="1.10.10.1210:FF:000001">
    <property type="entry name" value="melanoma-associated antigen D1"/>
    <property type="match status" value="1"/>
</dbReference>
<dbReference type="PANTHER" id="PTHR11736:SF81">
    <property type="entry name" value="MAGE DOMAIN-CONTAINING PROTEIN"/>
    <property type="match status" value="1"/>
</dbReference>
<dbReference type="PROSITE" id="PS50838">
    <property type="entry name" value="MAGE"/>
    <property type="match status" value="1"/>
</dbReference>
<feature type="compositionally biased region" description="Low complexity" evidence="1">
    <location>
        <begin position="67"/>
        <end position="81"/>
    </location>
</feature>
<protein>
    <submittedName>
        <fullName evidence="3">MAGA9 protein</fullName>
    </submittedName>
</protein>
<feature type="domain" description="MAGE" evidence="2">
    <location>
        <begin position="121"/>
        <end position="320"/>
    </location>
</feature>
<reference evidence="3 4" key="1">
    <citation type="submission" date="2019-11" db="EMBL/GenBank/DDBJ databases">
        <authorList>
            <person name="Yang C."/>
            <person name="Li F."/>
        </authorList>
    </citation>
    <scope>NUCLEOTIDE SEQUENCE [LARGE SCALE GENOMIC DNA]</scope>
    <source>
        <strain evidence="3">KB4526</strain>
        <tissue evidence="3">Muscle</tissue>
    </source>
</reference>
<evidence type="ECO:0000313" key="3">
    <source>
        <dbReference type="EMBL" id="KAF0878954.1"/>
    </source>
</evidence>
<dbReference type="EMBL" id="VOAJ01003697">
    <property type="protein sequence ID" value="KAF0878954.1"/>
    <property type="molecule type" value="Genomic_DNA"/>
</dbReference>
<gene>
    <name evidence="3" type="primary">Magea9_1</name>
    <name evidence="3" type="ORF">FOF47_R02969</name>
</gene>
<dbReference type="InterPro" id="IPR041899">
    <property type="entry name" value="MAGE_WH2"/>
</dbReference>
<dbReference type="GO" id="GO:0000122">
    <property type="term" value="P:negative regulation of transcription by RNA polymerase II"/>
    <property type="evidence" value="ECO:0007669"/>
    <property type="project" value="TreeGrafter"/>
</dbReference>
<name>A0A6G1ATQ9_CROCR</name>
<proteinExistence type="predicted"/>
<accession>A0A6G1ATQ9</accession>
<dbReference type="InterPro" id="IPR041898">
    <property type="entry name" value="MAGE_WH1"/>
</dbReference>
<comment type="caution">
    <text evidence="3">The sequence shown here is derived from an EMBL/GenBank/DDBJ whole genome shotgun (WGS) entry which is preliminary data.</text>
</comment>
<dbReference type="SMART" id="SM01392">
    <property type="entry name" value="MAGE_N"/>
    <property type="match status" value="1"/>
</dbReference>
<dbReference type="PANTHER" id="PTHR11736">
    <property type="entry name" value="MELANOMA-ASSOCIATED ANTIGEN MAGE ANTIGEN"/>
    <property type="match status" value="1"/>
</dbReference>
<feature type="non-terminal residue" evidence="3">
    <location>
        <position position="328"/>
    </location>
</feature>
<dbReference type="AlphaFoldDB" id="A0A6G1ATQ9"/>
<dbReference type="SMART" id="SM01373">
    <property type="entry name" value="MAGE"/>
    <property type="match status" value="1"/>
</dbReference>
<feature type="compositionally biased region" description="Acidic residues" evidence="1">
    <location>
        <begin position="91"/>
        <end position="104"/>
    </location>
</feature>
<dbReference type="FunFam" id="1.10.10.1200:FF:000007">
    <property type="entry name" value="Melanoma-associated antigen C2"/>
    <property type="match status" value="1"/>
</dbReference>
<dbReference type="Proteomes" id="UP000475037">
    <property type="component" value="Unassembled WGS sequence"/>
</dbReference>
<feature type="region of interest" description="Disordered" evidence="1">
    <location>
        <begin position="1"/>
        <end position="49"/>
    </location>
</feature>
<keyword evidence="4" id="KW-1185">Reference proteome</keyword>
<dbReference type="Gene3D" id="1.10.10.1210">
    <property type="entry name" value="MAGE homology domain, winged helix WH2 motif"/>
    <property type="match status" value="1"/>
</dbReference>
<dbReference type="Pfam" id="PF12440">
    <property type="entry name" value="MAGE_N"/>
    <property type="match status" value="1"/>
</dbReference>
<dbReference type="InterPro" id="IPR021072">
    <property type="entry name" value="MAGE_N"/>
</dbReference>
<evidence type="ECO:0000259" key="2">
    <source>
        <dbReference type="PROSITE" id="PS50838"/>
    </source>
</evidence>